<protein>
    <recommendedName>
        <fullName evidence="2">Conserved oligomeric Golgi complex subunit 5</fullName>
    </recommendedName>
</protein>
<comment type="subcellular location">
    <subcellularLocation>
        <location evidence="1">Golgi apparatus membrane</location>
        <topology evidence="1">Peripheral membrane protein</topology>
    </subcellularLocation>
</comment>
<comment type="caution">
    <text evidence="8">The sequence shown here is derived from an EMBL/GenBank/DDBJ whole genome shotgun (WGS) entry which is preliminary data.</text>
</comment>
<dbReference type="PANTHER" id="PTHR13228">
    <property type="entry name" value="CONSERVED OLIGOMERIC GOLGI COMPLEX COMPONENT 5"/>
    <property type="match status" value="1"/>
</dbReference>
<feature type="compositionally biased region" description="Basic and acidic residues" evidence="5">
    <location>
        <begin position="162"/>
        <end position="174"/>
    </location>
</feature>
<proteinExistence type="predicted"/>
<organism evidence="8 9">
    <name type="scientific">Antrodiella citrinella</name>
    <dbReference type="NCBI Taxonomy" id="2447956"/>
    <lineage>
        <taxon>Eukaryota</taxon>
        <taxon>Fungi</taxon>
        <taxon>Dikarya</taxon>
        <taxon>Basidiomycota</taxon>
        <taxon>Agaricomycotina</taxon>
        <taxon>Agaricomycetes</taxon>
        <taxon>Polyporales</taxon>
        <taxon>Steccherinaceae</taxon>
        <taxon>Antrodiella</taxon>
    </lineage>
</organism>
<dbReference type="GO" id="GO:0017119">
    <property type="term" value="C:Golgi transport complex"/>
    <property type="evidence" value="ECO:0007669"/>
    <property type="project" value="InterPro"/>
</dbReference>
<evidence type="ECO:0000313" key="9">
    <source>
        <dbReference type="Proteomes" id="UP000308730"/>
    </source>
</evidence>
<reference evidence="8 9" key="1">
    <citation type="submission" date="2019-02" db="EMBL/GenBank/DDBJ databases">
        <title>Genome sequencing of the rare red list fungi Antrodiella citrinella (Flaviporus citrinellus).</title>
        <authorList>
            <person name="Buettner E."/>
            <person name="Kellner H."/>
        </authorList>
    </citation>
    <scope>NUCLEOTIDE SEQUENCE [LARGE SCALE GENOMIC DNA]</scope>
    <source>
        <strain evidence="8 9">DSM 108506</strain>
    </source>
</reference>
<evidence type="ECO:0000256" key="3">
    <source>
        <dbReference type="ARBA" id="ARBA00023034"/>
    </source>
</evidence>
<keyword evidence="9" id="KW-1185">Reference proteome</keyword>
<sequence length="862" mass="94830">MTDHSVFGSRDFDPNDFANAVLAGESYPAQAGKSKPLNRSGLSPANEDISVAISKLNVGIDDVEKQLKSVVTTHHEELLVQAAGVTELEGSLGSVRGGLNELDGTLDKLRLKIHAPYQSLQKHVQRLERLQQASEILRRTSRFVILTKRLEVQLVEMDKAEAAEKNKDGAKKQEGNTSLKASVTNSSISSENEDEKERTIAKAALTIAELSALLDPGMDELTVEADTAGPATTLPIPLTSINAVAAHLPYIDAARSRITADMESMVINGLATLNQSLLASSLQTAHNLRVLPHLVNNLVSDLSDAVEGRIRYAFDLSRIAKEVLPKEPASQQQSSFYKSRIRTEPTNVTAPQWTAALWSSLESLIEEMADCCLKVYTLEKVLKVKSDPVTHVLFLDEAMKVLENKPSAIFWAALGRSLEKQTRDAAKTSTFLQQTLSTNYPKLLRLFHSFFAKIAVQTDTIYSQTQQSPETILVLRALSNFESLYLSRSSNRLNEAVGQAFAGGSRAPPGMTEGVNIARTVANELDSAKFDPLLVKNVAKYVASSLDMFLSRIDGQISKERAAISLVGPAATPQQSLNGQLGTCLYHCWQRLSKLDEEYASDVVSVIKPGIDRVNRAFEKLVDPLLAAVRRELGAIIARLHRMDFAGSSDPMAGMGGGPSPYMKDLVEKLNFIKSDVLSMWNVPEVSQRWVSSLVKYVIKTFVLHASIAKPLGETGKLQLTSDMTELEFALSAFMTDKGQTKRTNWDAVGDDYRSLRAMRPLLFLDNAALASPKHTIGLPPLIVLHHILVRSPIFLPHALHGWGEAEYVRWVNEHTEQEAWSLVEGDLVHWEKMTEAEGGDLESAMDLKTLMTTTTRIIQGF</sequence>
<evidence type="ECO:0000259" key="6">
    <source>
        <dbReference type="Pfam" id="PF10392"/>
    </source>
</evidence>
<evidence type="ECO:0000256" key="2">
    <source>
        <dbReference type="ARBA" id="ARBA00020974"/>
    </source>
</evidence>
<dbReference type="InterPro" id="IPR048485">
    <property type="entry name" value="COG5_helical"/>
</dbReference>
<feature type="domain" description="Conserved oligomeric Golgi complex subunit 5 helical" evidence="7">
    <location>
        <begin position="238"/>
        <end position="451"/>
    </location>
</feature>
<accession>A0A4S4MA30</accession>
<gene>
    <name evidence="8" type="ORF">EUX98_g8234</name>
</gene>
<keyword evidence="3" id="KW-0333">Golgi apparatus</keyword>
<name>A0A4S4MA30_9APHY</name>
<dbReference type="InterPro" id="IPR049176">
    <property type="entry name" value="COG5_N"/>
</dbReference>
<evidence type="ECO:0000256" key="5">
    <source>
        <dbReference type="SAM" id="MobiDB-lite"/>
    </source>
</evidence>
<dbReference type="OrthoDB" id="18786at2759"/>
<dbReference type="GO" id="GO:0006891">
    <property type="term" value="P:intra-Golgi vesicle-mediated transport"/>
    <property type="evidence" value="ECO:0007669"/>
    <property type="project" value="InterPro"/>
</dbReference>
<evidence type="ECO:0000256" key="1">
    <source>
        <dbReference type="ARBA" id="ARBA00004395"/>
    </source>
</evidence>
<dbReference type="InterPro" id="IPR019465">
    <property type="entry name" value="Cog5"/>
</dbReference>
<feature type="domain" description="Conserved oligomeric Golgi complex subunit 5 N-terminal" evidence="6">
    <location>
        <begin position="7"/>
        <end position="150"/>
    </location>
</feature>
<evidence type="ECO:0000313" key="8">
    <source>
        <dbReference type="EMBL" id="THH22139.1"/>
    </source>
</evidence>
<keyword evidence="4" id="KW-0472">Membrane</keyword>
<dbReference type="Pfam" id="PF10392">
    <property type="entry name" value="COG5_N"/>
    <property type="match status" value="1"/>
</dbReference>
<dbReference type="EMBL" id="SGPM01000422">
    <property type="protein sequence ID" value="THH22139.1"/>
    <property type="molecule type" value="Genomic_DNA"/>
</dbReference>
<feature type="region of interest" description="Disordered" evidence="5">
    <location>
        <begin position="162"/>
        <end position="195"/>
    </location>
</feature>
<dbReference type="Proteomes" id="UP000308730">
    <property type="component" value="Unassembled WGS sequence"/>
</dbReference>
<evidence type="ECO:0000256" key="4">
    <source>
        <dbReference type="ARBA" id="ARBA00023136"/>
    </source>
</evidence>
<feature type="compositionally biased region" description="Polar residues" evidence="5">
    <location>
        <begin position="175"/>
        <end position="190"/>
    </location>
</feature>
<dbReference type="Pfam" id="PF20649">
    <property type="entry name" value="COG5_C"/>
    <property type="match status" value="1"/>
</dbReference>
<evidence type="ECO:0000259" key="7">
    <source>
        <dbReference type="Pfam" id="PF20649"/>
    </source>
</evidence>
<dbReference type="PANTHER" id="PTHR13228:SF3">
    <property type="entry name" value="CONSERVED OLIGOMERIC GOLGI COMPLEX SUBUNIT 5"/>
    <property type="match status" value="1"/>
</dbReference>
<dbReference type="GO" id="GO:0000139">
    <property type="term" value="C:Golgi membrane"/>
    <property type="evidence" value="ECO:0007669"/>
    <property type="project" value="UniProtKB-SubCell"/>
</dbReference>
<dbReference type="AlphaFoldDB" id="A0A4S4MA30"/>